<dbReference type="InterPro" id="IPR018114">
    <property type="entry name" value="TRYPSIN_HIS"/>
</dbReference>
<reference evidence="2" key="1">
    <citation type="journal article" date="2021" name="Curr. Microbiol.">
        <title>Complete genome of nocamycin-producing strain Saccharothrix syringae NRRL B-16468 reveals the biosynthetic potential for secondary metabolites.</title>
        <authorList>
            <person name="Mo X."/>
            <person name="Yang S."/>
        </authorList>
    </citation>
    <scope>NUCLEOTIDE SEQUENCE [LARGE SCALE GENOMIC DNA]</scope>
    <source>
        <strain evidence="2">ATCC 51364 / DSM 43886 / JCM 6844 / KCTC 9398 / NBRC 14523 / NRRL B-16468 / INA 2240</strain>
    </source>
</reference>
<gene>
    <name evidence="1" type="ORF">EKG83_31480</name>
</gene>
<sequence length="342" mass="35917">MQALVDDKGALGFYYDRRRDDYVVVLPATGPGSADLTPADPAFAALAADRVAPAVERSATTRAAIDEFDRRIRAEVRRSNGGYVFGSAFDLARDVMVVTSDAPRDVVRSLAAGLPIAVEHRYGTGGRTSRQYDSAPFRGGAAITVGTAACTSGFTVKSPQGDRYLLTAGHCGHVPGVPIGRPVSNTGSGAFMGYFYNWNYPERDIALIGQLNSANAYNHYIYVGNATGTVKRVGGAADPVANTTGNCHSGVVTFEQCGHRVVTTSGQYCDANGACTRDVIAFDQGTGPTNGDSGAPFYSYNSDRSAVTVHGIVIARAGSVYFAEKWSLIASTQGVGIVTSTP</sequence>
<dbReference type="SUPFAM" id="SSF50494">
    <property type="entry name" value="Trypsin-like serine proteases"/>
    <property type="match status" value="1"/>
</dbReference>
<dbReference type="AlphaFoldDB" id="A0A5Q0H4Y7"/>
<dbReference type="InterPro" id="IPR009003">
    <property type="entry name" value="Peptidase_S1_PA"/>
</dbReference>
<dbReference type="PROSITE" id="PS00134">
    <property type="entry name" value="TRYPSIN_HIS"/>
    <property type="match status" value="1"/>
</dbReference>
<evidence type="ECO:0000313" key="1">
    <source>
        <dbReference type="EMBL" id="QFZ21311.1"/>
    </source>
</evidence>
<dbReference type="GO" id="GO:0004252">
    <property type="term" value="F:serine-type endopeptidase activity"/>
    <property type="evidence" value="ECO:0007669"/>
    <property type="project" value="InterPro"/>
</dbReference>
<organism evidence="1 2">
    <name type="scientific">Saccharothrix syringae</name>
    <name type="common">Nocardiopsis syringae</name>
    <dbReference type="NCBI Taxonomy" id="103733"/>
    <lineage>
        <taxon>Bacteria</taxon>
        <taxon>Bacillati</taxon>
        <taxon>Actinomycetota</taxon>
        <taxon>Actinomycetes</taxon>
        <taxon>Pseudonocardiales</taxon>
        <taxon>Pseudonocardiaceae</taxon>
        <taxon>Saccharothrix</taxon>
    </lineage>
</organism>
<dbReference type="GO" id="GO:0006508">
    <property type="term" value="P:proteolysis"/>
    <property type="evidence" value="ECO:0007669"/>
    <property type="project" value="InterPro"/>
</dbReference>
<dbReference type="EMBL" id="CP034550">
    <property type="protein sequence ID" value="QFZ21311.1"/>
    <property type="molecule type" value="Genomic_DNA"/>
</dbReference>
<accession>A0A5Q0H4Y7</accession>
<evidence type="ECO:0008006" key="3">
    <source>
        <dbReference type="Google" id="ProtNLM"/>
    </source>
</evidence>
<proteinExistence type="predicted"/>
<dbReference type="KEGG" id="ssyi:EKG83_31480"/>
<dbReference type="Gene3D" id="2.40.10.10">
    <property type="entry name" value="Trypsin-like serine proteases"/>
    <property type="match status" value="2"/>
</dbReference>
<name>A0A5Q0H4Y7_SACSY</name>
<evidence type="ECO:0000313" key="2">
    <source>
        <dbReference type="Proteomes" id="UP000325787"/>
    </source>
</evidence>
<dbReference type="OrthoDB" id="3206454at2"/>
<dbReference type="InterPro" id="IPR043504">
    <property type="entry name" value="Peptidase_S1_PA_chymotrypsin"/>
</dbReference>
<protein>
    <recommendedName>
        <fullName evidence="3">Trypsin-like serine protease</fullName>
    </recommendedName>
</protein>
<keyword evidence="2" id="KW-1185">Reference proteome</keyword>
<dbReference type="Proteomes" id="UP000325787">
    <property type="component" value="Chromosome"/>
</dbReference>
<dbReference type="RefSeq" id="WP_033429282.1">
    <property type="nucleotide sequence ID" value="NZ_CP034550.1"/>
</dbReference>